<evidence type="ECO:0000256" key="1">
    <source>
        <dbReference type="ARBA" id="ARBA00022801"/>
    </source>
</evidence>
<name>A0ABS3W3C2_9BACL</name>
<reference evidence="4 5" key="1">
    <citation type="submission" date="2021-03" db="EMBL/GenBank/DDBJ databases">
        <title>Paenibacillus artemisicola MWE-103 whole genome sequence.</title>
        <authorList>
            <person name="Ham Y.J."/>
        </authorList>
    </citation>
    <scope>NUCLEOTIDE SEQUENCE [LARGE SCALE GENOMIC DNA]</scope>
    <source>
        <strain evidence="4 5">MWE-103</strain>
    </source>
</reference>
<protein>
    <submittedName>
        <fullName evidence="4">Nucleoside hydrolase</fullName>
    </submittedName>
</protein>
<sequence>MAIPKFIIDADTGIDDALAILYGLKSDKADIVGITTGFGNIPVEQATDNTLRIVKLAGFEHLVPVSMGAARPLVRHPEFATRVHGRNGIGDVELPPSSQRPAEEPADAFIVRMAGELGGELSLVTLGRLTNVAHALRRDPGLPAKIKHVYVMGGAVRVPGNVTPVAEANIWGDPDAADLVFRSGLAVTMIGLDVTLRTRLHQHQLDALRLHCKPENREVVDFIDRSMQAYFRFYGESNGFDACAPLHDPLTMLAAVEPGIVHTETLRLSVECEGKHCLGMTVADLRHRAAVGHPVRVGVEVDAASAVEKLLAVF</sequence>
<dbReference type="Pfam" id="PF01156">
    <property type="entry name" value="IU_nuc_hydro"/>
    <property type="match status" value="1"/>
</dbReference>
<keyword evidence="5" id="KW-1185">Reference proteome</keyword>
<feature type="domain" description="Inosine/uridine-preferring nucleoside hydrolase" evidence="3">
    <location>
        <begin position="7"/>
        <end position="305"/>
    </location>
</feature>
<evidence type="ECO:0000256" key="2">
    <source>
        <dbReference type="ARBA" id="ARBA00023295"/>
    </source>
</evidence>
<keyword evidence="2" id="KW-0326">Glycosidase</keyword>
<evidence type="ECO:0000313" key="4">
    <source>
        <dbReference type="EMBL" id="MBO7742806.1"/>
    </source>
</evidence>
<dbReference type="EMBL" id="JAGGDJ010000001">
    <property type="protein sequence ID" value="MBO7742806.1"/>
    <property type="molecule type" value="Genomic_DNA"/>
</dbReference>
<dbReference type="RefSeq" id="WP_208845774.1">
    <property type="nucleotide sequence ID" value="NZ_JAGGDJ010000001.1"/>
</dbReference>
<dbReference type="InterPro" id="IPR001910">
    <property type="entry name" value="Inosine/uridine_hydrolase_dom"/>
</dbReference>
<dbReference type="CDD" id="cd02650">
    <property type="entry name" value="nuc_hydro_CaPnhB"/>
    <property type="match status" value="1"/>
</dbReference>
<accession>A0ABS3W3C2</accession>
<gene>
    <name evidence="4" type="ORF">I8J29_01270</name>
</gene>
<proteinExistence type="predicted"/>
<dbReference type="PANTHER" id="PTHR12304:SF4">
    <property type="entry name" value="URIDINE NUCLEOSIDASE"/>
    <property type="match status" value="1"/>
</dbReference>
<dbReference type="Gene3D" id="3.90.245.10">
    <property type="entry name" value="Ribonucleoside hydrolase-like"/>
    <property type="match status" value="1"/>
</dbReference>
<dbReference type="InterPro" id="IPR036452">
    <property type="entry name" value="Ribo_hydro-like"/>
</dbReference>
<dbReference type="InterPro" id="IPR023186">
    <property type="entry name" value="IUNH"/>
</dbReference>
<keyword evidence="1 4" id="KW-0378">Hydrolase</keyword>
<comment type="caution">
    <text evidence="4">The sequence shown here is derived from an EMBL/GenBank/DDBJ whole genome shotgun (WGS) entry which is preliminary data.</text>
</comment>
<dbReference type="SUPFAM" id="SSF53590">
    <property type="entry name" value="Nucleoside hydrolase"/>
    <property type="match status" value="1"/>
</dbReference>
<evidence type="ECO:0000259" key="3">
    <source>
        <dbReference type="Pfam" id="PF01156"/>
    </source>
</evidence>
<evidence type="ECO:0000313" key="5">
    <source>
        <dbReference type="Proteomes" id="UP000670947"/>
    </source>
</evidence>
<dbReference type="PANTHER" id="PTHR12304">
    <property type="entry name" value="INOSINE-URIDINE PREFERRING NUCLEOSIDE HYDROLASE"/>
    <property type="match status" value="1"/>
</dbReference>
<dbReference type="Proteomes" id="UP000670947">
    <property type="component" value="Unassembled WGS sequence"/>
</dbReference>
<dbReference type="GO" id="GO:0016787">
    <property type="term" value="F:hydrolase activity"/>
    <property type="evidence" value="ECO:0007669"/>
    <property type="project" value="UniProtKB-KW"/>
</dbReference>
<organism evidence="4 5">
    <name type="scientific">Paenibacillus artemisiicola</name>
    <dbReference type="NCBI Taxonomy" id="1172618"/>
    <lineage>
        <taxon>Bacteria</taxon>
        <taxon>Bacillati</taxon>
        <taxon>Bacillota</taxon>
        <taxon>Bacilli</taxon>
        <taxon>Bacillales</taxon>
        <taxon>Paenibacillaceae</taxon>
        <taxon>Paenibacillus</taxon>
    </lineage>
</organism>